<comment type="domain">
    <text evidence="8">The twin CX3C motif contains 4 conserved Cys residues that form 2 disulfide bonds in the mitochondrial intermembrane space.</text>
</comment>
<evidence type="ECO:0000256" key="4">
    <source>
        <dbReference type="ARBA" id="ARBA00022927"/>
    </source>
</evidence>
<dbReference type="PANTHER" id="PTHR13172">
    <property type="entry name" value="MITOCHONDRIAL IMPORT INNER MEMBRANE TRANSLOCASE SUBUNIT TIM9B"/>
    <property type="match status" value="1"/>
</dbReference>
<dbReference type="EMBL" id="JAAGNN010000012">
    <property type="protein sequence ID" value="KAF4082044.1"/>
    <property type="molecule type" value="Genomic_DNA"/>
</dbReference>
<evidence type="ECO:0000256" key="1">
    <source>
        <dbReference type="ARBA" id="ARBA00022448"/>
    </source>
</evidence>
<comment type="similarity">
    <text evidence="8">Belongs to the small Tim family.</text>
</comment>
<keyword evidence="12" id="KW-1185">Reference proteome</keyword>
<dbReference type="GO" id="GO:0015031">
    <property type="term" value="P:protein transport"/>
    <property type="evidence" value="ECO:0007669"/>
    <property type="project" value="UniProtKB-KW"/>
</dbReference>
<gene>
    <name evidence="11" type="ORF">AMELA_G00147170</name>
</gene>
<keyword evidence="4 8" id="KW-0653">Protein transport</keyword>
<dbReference type="GO" id="GO:0046872">
    <property type="term" value="F:metal ion binding"/>
    <property type="evidence" value="ECO:0007669"/>
    <property type="project" value="UniProtKB-KW"/>
</dbReference>
<keyword evidence="6 8" id="KW-0496">Mitochondrion</keyword>
<keyword evidence="5 8" id="KW-0811">Translocation</keyword>
<organism evidence="11 12">
    <name type="scientific">Ameiurus melas</name>
    <name type="common">Black bullhead</name>
    <name type="synonym">Silurus melas</name>
    <dbReference type="NCBI Taxonomy" id="219545"/>
    <lineage>
        <taxon>Eukaryota</taxon>
        <taxon>Metazoa</taxon>
        <taxon>Chordata</taxon>
        <taxon>Craniata</taxon>
        <taxon>Vertebrata</taxon>
        <taxon>Euteleostomi</taxon>
        <taxon>Actinopterygii</taxon>
        <taxon>Neopterygii</taxon>
        <taxon>Teleostei</taxon>
        <taxon>Ostariophysi</taxon>
        <taxon>Siluriformes</taxon>
        <taxon>Ictaluridae</taxon>
        <taxon>Ameiurus</taxon>
    </lineage>
</organism>
<dbReference type="Gene3D" id="1.10.287.810">
    <property type="entry name" value="Mitochondrial import inner membrane translocase subunit tim13 like domains"/>
    <property type="match status" value="1"/>
</dbReference>
<dbReference type="InterPro" id="IPR035427">
    <property type="entry name" value="Tim10-like_dom_sf"/>
</dbReference>
<evidence type="ECO:0000313" key="12">
    <source>
        <dbReference type="Proteomes" id="UP000593565"/>
    </source>
</evidence>
<dbReference type="InterPro" id="IPR004217">
    <property type="entry name" value="Tim10-like"/>
</dbReference>
<comment type="caution">
    <text evidence="11">The sequence shown here is derived from an EMBL/GenBank/DDBJ whole genome shotgun (WGS) entry which is preliminary data.</text>
</comment>
<name>A0A7J6AGI7_AMEME</name>
<keyword evidence="1 8" id="KW-0813">Transport</keyword>
<keyword evidence="2" id="KW-0479">Metal-binding</keyword>
<proteinExistence type="inferred from homology"/>
<accession>A0A7J6AGI7</accession>
<sequence length="128" mass="14923">MVMDPDGQLRNLRDFLLVYNRMTEICFQRCTNNFNYRTLTMDEYASYGPTPNGGDGKQSCRSCKGNRSSRLSGASRWRFKFIRFPIHPHNIYSCHTFTRCADTHICCRTGRDGSYPWHNSICSITVYK</sequence>
<keyword evidence="8" id="KW-0472">Membrane</keyword>
<feature type="compositionally biased region" description="Polar residues" evidence="9">
    <location>
        <begin position="59"/>
        <end position="69"/>
    </location>
</feature>
<evidence type="ECO:0000256" key="5">
    <source>
        <dbReference type="ARBA" id="ARBA00023010"/>
    </source>
</evidence>
<evidence type="ECO:0000259" key="10">
    <source>
        <dbReference type="Pfam" id="PF02953"/>
    </source>
</evidence>
<evidence type="ECO:0000313" key="11">
    <source>
        <dbReference type="EMBL" id="KAF4082044.1"/>
    </source>
</evidence>
<evidence type="ECO:0000256" key="7">
    <source>
        <dbReference type="ARBA" id="ARBA00023157"/>
    </source>
</evidence>
<evidence type="ECO:0000256" key="2">
    <source>
        <dbReference type="ARBA" id="ARBA00022723"/>
    </source>
</evidence>
<evidence type="ECO:0000256" key="3">
    <source>
        <dbReference type="ARBA" id="ARBA00022833"/>
    </source>
</evidence>
<dbReference type="AlphaFoldDB" id="A0A7J6AGI7"/>
<dbReference type="SUPFAM" id="SSF144122">
    <property type="entry name" value="Tim10-like"/>
    <property type="match status" value="1"/>
</dbReference>
<feature type="domain" description="Tim10-like" evidence="10">
    <location>
        <begin position="9"/>
        <end position="43"/>
    </location>
</feature>
<dbReference type="Proteomes" id="UP000593565">
    <property type="component" value="Unassembled WGS sequence"/>
</dbReference>
<comment type="function">
    <text evidence="8">Mitochondrial intermembrane chaperone that participates in the import and insertion of some multi-pass transmembrane proteins into the mitochondrial inner membrane. Also required for the transfer of beta-barrel precursors from the TOM complex to the sorting and assembly machinery (SAM complex) of the outer membrane. Acts as a chaperone-like protein that protects the hydrophobic precursors from aggregation and guide them through the mitochondrial intermembrane space.</text>
</comment>
<evidence type="ECO:0000256" key="6">
    <source>
        <dbReference type="ARBA" id="ARBA00023128"/>
    </source>
</evidence>
<comment type="subunit">
    <text evidence="8">Heterohexamer.</text>
</comment>
<keyword evidence="7 8" id="KW-1015">Disulfide bond</keyword>
<dbReference type="GO" id="GO:0005743">
    <property type="term" value="C:mitochondrial inner membrane"/>
    <property type="evidence" value="ECO:0007669"/>
    <property type="project" value="UniProtKB-SubCell"/>
</dbReference>
<evidence type="ECO:0000256" key="8">
    <source>
        <dbReference type="RuleBase" id="RU367043"/>
    </source>
</evidence>
<reference evidence="11 12" key="1">
    <citation type="submission" date="2020-02" db="EMBL/GenBank/DDBJ databases">
        <title>A chromosome-scale genome assembly of the black bullhead catfish (Ameiurus melas).</title>
        <authorList>
            <person name="Wen M."/>
            <person name="Zham M."/>
            <person name="Cabau C."/>
            <person name="Klopp C."/>
            <person name="Donnadieu C."/>
            <person name="Roques C."/>
            <person name="Bouchez O."/>
            <person name="Lampietro C."/>
            <person name="Jouanno E."/>
            <person name="Herpin A."/>
            <person name="Louis A."/>
            <person name="Berthelot C."/>
            <person name="Parey E."/>
            <person name="Roest-Crollius H."/>
            <person name="Braasch I."/>
            <person name="Postlethwait J."/>
            <person name="Robinson-Rechavi M."/>
            <person name="Echchiki A."/>
            <person name="Begum T."/>
            <person name="Montfort J."/>
            <person name="Schartl M."/>
            <person name="Bobe J."/>
            <person name="Guiguen Y."/>
        </authorList>
    </citation>
    <scope>NUCLEOTIDE SEQUENCE [LARGE SCALE GENOMIC DNA]</scope>
    <source>
        <strain evidence="11">M_S1</strain>
        <tissue evidence="11">Blood</tissue>
    </source>
</reference>
<protein>
    <recommendedName>
        <fullName evidence="8">Mitochondrial import inner membrane translocase subunit</fullName>
    </recommendedName>
</protein>
<dbReference type="Pfam" id="PF02953">
    <property type="entry name" value="zf-Tim10_DDP"/>
    <property type="match status" value="1"/>
</dbReference>
<keyword evidence="8" id="KW-0999">Mitochondrion inner membrane</keyword>
<keyword evidence="8" id="KW-0143">Chaperone</keyword>
<comment type="subcellular location">
    <subcellularLocation>
        <location evidence="8">Mitochondrion inner membrane</location>
        <topology evidence="8">Peripheral membrane protein</topology>
        <orientation evidence="8">Intermembrane side</orientation>
    </subcellularLocation>
</comment>
<feature type="region of interest" description="Disordered" evidence="9">
    <location>
        <begin position="50"/>
        <end position="69"/>
    </location>
</feature>
<evidence type="ECO:0000256" key="9">
    <source>
        <dbReference type="SAM" id="MobiDB-lite"/>
    </source>
</evidence>
<keyword evidence="3" id="KW-0862">Zinc</keyword>
<dbReference type="InterPro" id="IPR050673">
    <property type="entry name" value="Mito_inner_translocase_sub"/>
</dbReference>